<dbReference type="AlphaFoldDB" id="A0A8I0DNI5"/>
<dbReference type="Proteomes" id="UP000662088">
    <property type="component" value="Unassembled WGS sequence"/>
</dbReference>
<name>A0A8I0DNI5_9CLOT</name>
<keyword evidence="2" id="KW-1185">Reference proteome</keyword>
<gene>
    <name evidence="1" type="ORF">H8R92_03430</name>
</gene>
<evidence type="ECO:0000313" key="1">
    <source>
        <dbReference type="EMBL" id="MBC5639492.1"/>
    </source>
</evidence>
<dbReference type="EMBL" id="JACOOQ010000004">
    <property type="protein sequence ID" value="MBC5639492.1"/>
    <property type="molecule type" value="Genomic_DNA"/>
</dbReference>
<protein>
    <submittedName>
        <fullName evidence="1">Uncharacterized protein</fullName>
    </submittedName>
</protein>
<accession>A0A8I0DNI5</accession>
<sequence>MKQYNKEELIESLNVIDSTIRNCEKIHPKFSEGTSQHTLLKNRIKALYVSKALMNNENTIEQYTKEDMLAALPPVVSIISKSEKAQLKFAQGTGACK</sequence>
<organism evidence="1 2">
    <name type="scientific">Clostridium lentum</name>
    <dbReference type="NCBI Taxonomy" id="2763037"/>
    <lineage>
        <taxon>Bacteria</taxon>
        <taxon>Bacillati</taxon>
        <taxon>Bacillota</taxon>
        <taxon>Clostridia</taxon>
        <taxon>Eubacteriales</taxon>
        <taxon>Clostridiaceae</taxon>
        <taxon>Clostridium</taxon>
    </lineage>
</organism>
<proteinExistence type="predicted"/>
<comment type="caution">
    <text evidence="1">The sequence shown here is derived from an EMBL/GenBank/DDBJ whole genome shotgun (WGS) entry which is preliminary data.</text>
</comment>
<reference evidence="1" key="1">
    <citation type="submission" date="2020-08" db="EMBL/GenBank/DDBJ databases">
        <title>Genome public.</title>
        <authorList>
            <person name="Liu C."/>
            <person name="Sun Q."/>
        </authorList>
    </citation>
    <scope>NUCLEOTIDE SEQUENCE</scope>
    <source>
        <strain evidence="1">NSJ-42</strain>
    </source>
</reference>
<evidence type="ECO:0000313" key="2">
    <source>
        <dbReference type="Proteomes" id="UP000662088"/>
    </source>
</evidence>